<dbReference type="SUPFAM" id="SSF81301">
    <property type="entry name" value="Nucleotidyltransferase"/>
    <property type="match status" value="1"/>
</dbReference>
<evidence type="ECO:0000313" key="2">
    <source>
        <dbReference type="Proteomes" id="UP000267448"/>
    </source>
</evidence>
<protein>
    <recommendedName>
        <fullName evidence="3">MazG-related protein</fullName>
    </recommendedName>
</protein>
<dbReference type="OrthoDB" id="6364916at2"/>
<reference evidence="1 2" key="1">
    <citation type="submission" date="2018-12" db="EMBL/GenBank/DDBJ databases">
        <authorList>
            <person name="Yu L."/>
        </authorList>
    </citation>
    <scope>NUCLEOTIDE SEQUENCE [LARGE SCALE GENOMIC DNA]</scope>
    <source>
        <strain evidence="1 2">HAW-EB2</strain>
    </source>
</reference>
<gene>
    <name evidence="1" type="ORF">EKG38_07965</name>
</gene>
<sequence length="157" mass="18464">MSYENAFHWIIDFLEQESVPYMIMGGLAAYAYGSDRELYDVDLYLPQSALKRVTDFGEQFKTFGPARYRDEFWDIEGTQFIISGVKVEITTDDNCRFFSEKDSMWIELEIDFDSTVTKNIFGREVEVMKLEDLLSYKKQLARDVDLDDVSRLEEVIR</sequence>
<evidence type="ECO:0008006" key="3">
    <source>
        <dbReference type="Google" id="ProtNLM"/>
    </source>
</evidence>
<accession>A0A3S0IQI4</accession>
<dbReference type="Proteomes" id="UP000267448">
    <property type="component" value="Unassembled WGS sequence"/>
</dbReference>
<dbReference type="AlphaFoldDB" id="A0A3S0IQI4"/>
<evidence type="ECO:0000313" key="1">
    <source>
        <dbReference type="EMBL" id="RTR39724.1"/>
    </source>
</evidence>
<dbReference type="Gene3D" id="3.30.460.40">
    <property type="match status" value="1"/>
</dbReference>
<proteinExistence type="predicted"/>
<organism evidence="1 2">
    <name type="scientific">Shewanella canadensis</name>
    <dbReference type="NCBI Taxonomy" id="271096"/>
    <lineage>
        <taxon>Bacteria</taxon>
        <taxon>Pseudomonadati</taxon>
        <taxon>Pseudomonadota</taxon>
        <taxon>Gammaproteobacteria</taxon>
        <taxon>Alteromonadales</taxon>
        <taxon>Shewanellaceae</taxon>
        <taxon>Shewanella</taxon>
    </lineage>
</organism>
<keyword evidence="2" id="KW-1185">Reference proteome</keyword>
<dbReference type="Pfam" id="PF09970">
    <property type="entry name" value="DUF2204"/>
    <property type="match status" value="1"/>
</dbReference>
<dbReference type="EMBL" id="RXNU01000003">
    <property type="protein sequence ID" value="RTR39724.1"/>
    <property type="molecule type" value="Genomic_DNA"/>
</dbReference>
<dbReference type="RefSeq" id="WP_126519736.1">
    <property type="nucleotide sequence ID" value="NZ_RXNU01000003.1"/>
</dbReference>
<dbReference type="InterPro" id="IPR043519">
    <property type="entry name" value="NT_sf"/>
</dbReference>
<comment type="caution">
    <text evidence="1">The sequence shown here is derived from an EMBL/GenBank/DDBJ whole genome shotgun (WGS) entry which is preliminary data.</text>
</comment>
<dbReference type="InterPro" id="IPR018700">
    <property type="entry name" value="DUF2204"/>
</dbReference>
<name>A0A3S0IQI4_9GAMM</name>